<accession>A0A1I1YEA5</accession>
<gene>
    <name evidence="1" type="ORF">SAMN05216245_102167</name>
</gene>
<dbReference type="EMBL" id="FONL01000002">
    <property type="protein sequence ID" value="SFE17927.1"/>
    <property type="molecule type" value="Genomic_DNA"/>
</dbReference>
<dbReference type="STRING" id="1123323.SAMN05216245_102167"/>
<evidence type="ECO:0000313" key="1">
    <source>
        <dbReference type="EMBL" id="SFE17927.1"/>
    </source>
</evidence>
<protein>
    <submittedName>
        <fullName evidence="1">Uncharacterized protein</fullName>
    </submittedName>
</protein>
<dbReference type="AlphaFoldDB" id="A0A1I1YEA5"/>
<dbReference type="RefSeq" id="WP_093912747.1">
    <property type="nucleotide sequence ID" value="NZ_FONL01000002.1"/>
</dbReference>
<reference evidence="1 2" key="1">
    <citation type="submission" date="2016-10" db="EMBL/GenBank/DDBJ databases">
        <authorList>
            <person name="de Groot N.N."/>
        </authorList>
    </citation>
    <scope>NUCLEOTIDE SEQUENCE [LARGE SCALE GENOMIC DNA]</scope>
    <source>
        <strain evidence="1 2">DSM 9236</strain>
    </source>
</reference>
<sequence>MNKKTKEELLDKTQRNSSHEYISVVNCLAAMGDPVSCVVDAIYQAMNGNQVNILAVIIKAEKDFGDEYGNEEFFKEIWYNFSGRERTFSQWDDIGDFLMMLANAFATGEDNFPKSIKVSNKLAHDAMIYTKYFM</sequence>
<dbReference type="Proteomes" id="UP000198896">
    <property type="component" value="Unassembled WGS sequence"/>
</dbReference>
<name>A0A1I1YEA5_9FIRM</name>
<proteinExistence type="predicted"/>
<keyword evidence="2" id="KW-1185">Reference proteome</keyword>
<evidence type="ECO:0000313" key="2">
    <source>
        <dbReference type="Proteomes" id="UP000198896"/>
    </source>
</evidence>
<organism evidence="1 2">
    <name type="scientific">Succiniclasticum ruminis DSM 9236</name>
    <dbReference type="NCBI Taxonomy" id="1123323"/>
    <lineage>
        <taxon>Bacteria</taxon>
        <taxon>Bacillati</taxon>
        <taxon>Bacillota</taxon>
        <taxon>Negativicutes</taxon>
        <taxon>Acidaminococcales</taxon>
        <taxon>Acidaminococcaceae</taxon>
        <taxon>Succiniclasticum</taxon>
    </lineage>
</organism>